<evidence type="ECO:0000313" key="2">
    <source>
        <dbReference type="Proteomes" id="UP000293547"/>
    </source>
</evidence>
<dbReference type="EMBL" id="PDWZ02000002">
    <property type="protein sequence ID" value="KAB2108754.1"/>
    <property type="molecule type" value="Genomic_DNA"/>
</dbReference>
<comment type="caution">
    <text evidence="1">The sequence shown here is derived from an EMBL/GenBank/DDBJ whole genome shotgun (WGS) entry which is preliminary data.</text>
</comment>
<organism evidence="1 2">
    <name type="scientific">Alternaria gaisen</name>
    <dbReference type="NCBI Taxonomy" id="167740"/>
    <lineage>
        <taxon>Eukaryota</taxon>
        <taxon>Fungi</taxon>
        <taxon>Dikarya</taxon>
        <taxon>Ascomycota</taxon>
        <taxon>Pezizomycotina</taxon>
        <taxon>Dothideomycetes</taxon>
        <taxon>Pleosporomycetidae</taxon>
        <taxon>Pleosporales</taxon>
        <taxon>Pleosporineae</taxon>
        <taxon>Pleosporaceae</taxon>
        <taxon>Alternaria</taxon>
        <taxon>Alternaria sect. Alternaria</taxon>
    </lineage>
</organism>
<dbReference type="Proteomes" id="UP000293547">
    <property type="component" value="Unassembled WGS sequence"/>
</dbReference>
<keyword evidence="2" id="KW-1185">Reference proteome</keyword>
<protein>
    <submittedName>
        <fullName evidence="1">Uncharacterized protein</fullName>
    </submittedName>
</protein>
<gene>
    <name evidence="1" type="ORF">AG0111_0g3333</name>
</gene>
<proteinExistence type="predicted"/>
<reference evidence="1 2" key="1">
    <citation type="journal article" date="2019" name="bioRxiv">
        <title>Genomics, evolutionary history and diagnostics of the Alternaria alternata species group including apple and Asian pear pathotypes.</title>
        <authorList>
            <person name="Armitage A.D."/>
            <person name="Cockerton H.M."/>
            <person name="Sreenivasaprasad S."/>
            <person name="Woodhall J.W."/>
            <person name="Lane C.R."/>
            <person name="Harrison R.J."/>
            <person name="Clarkson J.P."/>
        </authorList>
    </citation>
    <scope>NUCLEOTIDE SEQUENCE [LARGE SCALE GENOMIC DNA]</scope>
    <source>
        <strain evidence="1 2">FERA 650</strain>
    </source>
</reference>
<evidence type="ECO:0000313" key="1">
    <source>
        <dbReference type="EMBL" id="KAB2108754.1"/>
    </source>
</evidence>
<name>A0ACB6FWJ0_9PLEO</name>
<sequence>MSGRVPSIACIGVIGKHNNPLHISLFPAEERAPLEFQFLLSSCLDIFEARLPHKTADQDFGLLQAVDERLAMYGWLTNTGVKFVIVVDMEGRPATALDSKTATAVGLRDADMKPAFRALQTAYIKLLRNPSASSRYDVYHLDNTSVEHVLKLNAALHLQKLYDRLIDYEPTVEYSKRLQQLTRAVDAGQDASSSSTDSHVNRFGRRGVWTSLLAQKDQRDSKALTRVLTSHDEAMQLQSPKGLMLHGEVGTGKSMLIDLFQDCLPNRKKRRWHFNTFMLDTISRLEQLRMSRSLVAGPGTAHDEYSLLLVARDLIEKSPILFLDEFQLPDRAASKILSNLMTSFFQLGGVLIATSNRMPEELAKAAGMEFSRPVTRLSRLGWSMSKSSYTRRDDGAGQMGEFAAFLEVLRARCEVWEMEGKKDYRKIESEEQEGRRDSVQMPASETVAANATATSTVEAMGTIDASSAPRDTAPEAMETSSFLPKNYLIQPTTTETMIEFGESFNSLVERATNREYPVPWEPATLTVYNRPLEIPAQYNGVAFFTFAELCGAVLGPADYITLASTYHTFIVTDVPVMGLLMKSEARRFITLLDAMYEARCRLMMTAAAGPDGIFFPSRPSTAEPGQETLDNDAVYPETYSEIYQDLNSPFRPNISSYSGDSLSEDALEDDPPNRSRQAGTSFTDERKFGPGSPDFANIGGLTGEDEKFAVKRAESRIWEMCSGRWWDRFSAAADEATPWWRPLPLESRHWERASVRSKPCPAPSSESLPPNTKILSKDEVEKDRQKEMEDMFKHGASPFRTHPDAPPKFSWTHAWGMMTWGKKAGAWGKGVEGLKERSGSEEGSEDGKDGKDEKKRE</sequence>
<accession>A0ACB6FWJ0</accession>